<evidence type="ECO:0000256" key="1">
    <source>
        <dbReference type="SAM" id="Coils"/>
    </source>
</evidence>
<dbReference type="PANTHER" id="PTHR31161">
    <property type="entry name" value="PROTEIN GRAVITROPIC IN THE LIGHT 1"/>
    <property type="match status" value="1"/>
</dbReference>
<dbReference type="InterPro" id="IPR040225">
    <property type="entry name" value="GIL1-like"/>
</dbReference>
<accession>A0AAN7REI2</accession>
<name>A0AAN7REI2_TRANT</name>
<dbReference type="AlphaFoldDB" id="A0AAN7REI2"/>
<dbReference type="InterPro" id="IPR006943">
    <property type="entry name" value="DUF641_pln"/>
</dbReference>
<dbReference type="EMBL" id="JAXQNO010000003">
    <property type="protein sequence ID" value="KAK4800582.1"/>
    <property type="molecule type" value="Genomic_DNA"/>
</dbReference>
<dbReference type="GO" id="GO:0009639">
    <property type="term" value="P:response to red or far red light"/>
    <property type="evidence" value="ECO:0007669"/>
    <property type="project" value="InterPro"/>
</dbReference>
<keyword evidence="5" id="KW-1185">Reference proteome</keyword>
<dbReference type="Pfam" id="PF24994">
    <property type="entry name" value="GIL1_IRKI_C"/>
    <property type="match status" value="1"/>
</dbReference>
<evidence type="ECO:0008006" key="6">
    <source>
        <dbReference type="Google" id="ProtNLM"/>
    </source>
</evidence>
<protein>
    <recommendedName>
        <fullName evidence="6">DUF641 domain-containing protein</fullName>
    </recommendedName>
</protein>
<organism evidence="4 5">
    <name type="scientific">Trapa natans</name>
    <name type="common">Water chestnut</name>
    <dbReference type="NCBI Taxonomy" id="22666"/>
    <lineage>
        <taxon>Eukaryota</taxon>
        <taxon>Viridiplantae</taxon>
        <taxon>Streptophyta</taxon>
        <taxon>Embryophyta</taxon>
        <taxon>Tracheophyta</taxon>
        <taxon>Spermatophyta</taxon>
        <taxon>Magnoliopsida</taxon>
        <taxon>eudicotyledons</taxon>
        <taxon>Gunneridae</taxon>
        <taxon>Pentapetalae</taxon>
        <taxon>rosids</taxon>
        <taxon>malvids</taxon>
        <taxon>Myrtales</taxon>
        <taxon>Lythraceae</taxon>
        <taxon>Trapa</taxon>
    </lineage>
</organism>
<dbReference type="InterPro" id="IPR056813">
    <property type="entry name" value="GIL1_IRKI_C"/>
</dbReference>
<keyword evidence="1" id="KW-0175">Coiled coil</keyword>
<evidence type="ECO:0000313" key="5">
    <source>
        <dbReference type="Proteomes" id="UP001346149"/>
    </source>
</evidence>
<feature type="domain" description="DUF641" evidence="2">
    <location>
        <begin position="76"/>
        <end position="199"/>
    </location>
</feature>
<sequence>MDSLKKSSATPPKNKLGRAFAKVLHIRVATGIAPVDGIKKVKPQLKLEEDRLKDGFGSKDPALSLEEKGVDELIHNRESLEALLAKIFACISSVKANYSLLQFSQSPYDAEGIQSTDQLIVSEFKNLSELKRSFMKKQFDSSPQTALLMAEILEQKSHAKTYEIMGKKMEFQVKLKDSEITFFKEKLEDLNRENRTLEKTFNQSGQLPVLNNLHLSGLTPAHFASVRRHTVKSIRSFVRLLINEMKSADWDIDAAASAIEPCVSYSRADHKCFAFESFVCREMFDSFQYPNFSMPNETMPENSNSKRRQLFFDRFLELKAVKPRDYLAMKPRSAFAKFCRLKYLRLVHPKMETAFFGNLTQRNLMSSGNFPETTCFAMFAEVARWVWLLHCLAFSLEAEAAIFQVSRGCRFSEVYMETVAEEVMDSGKDYDPRVAFTIVPGFRIRRTVIQCQVYLSDQLQI</sequence>
<reference evidence="4 5" key="1">
    <citation type="journal article" date="2023" name="Hortic Res">
        <title>Pangenome of water caltrop reveals structural variations and asymmetric subgenome divergence after allopolyploidization.</title>
        <authorList>
            <person name="Zhang X."/>
            <person name="Chen Y."/>
            <person name="Wang L."/>
            <person name="Yuan Y."/>
            <person name="Fang M."/>
            <person name="Shi L."/>
            <person name="Lu R."/>
            <person name="Comes H.P."/>
            <person name="Ma Y."/>
            <person name="Chen Y."/>
            <person name="Huang G."/>
            <person name="Zhou Y."/>
            <person name="Zheng Z."/>
            <person name="Qiu Y."/>
        </authorList>
    </citation>
    <scope>NUCLEOTIDE SEQUENCE [LARGE SCALE GENOMIC DNA]</scope>
    <source>
        <strain evidence="4">F231</strain>
    </source>
</reference>
<gene>
    <name evidence="4" type="ORF">SAY86_021069</name>
</gene>
<proteinExistence type="predicted"/>
<evidence type="ECO:0000313" key="4">
    <source>
        <dbReference type="EMBL" id="KAK4800582.1"/>
    </source>
</evidence>
<feature type="domain" description="GIL1/IRKI C-terminal" evidence="3">
    <location>
        <begin position="402"/>
        <end position="454"/>
    </location>
</feature>
<dbReference type="Pfam" id="PF04859">
    <property type="entry name" value="DUF641"/>
    <property type="match status" value="1"/>
</dbReference>
<feature type="coiled-coil region" evidence="1">
    <location>
        <begin position="173"/>
        <end position="207"/>
    </location>
</feature>
<dbReference type="Proteomes" id="UP001346149">
    <property type="component" value="Unassembled WGS sequence"/>
</dbReference>
<dbReference type="GO" id="GO:0009959">
    <property type="term" value="P:negative gravitropism"/>
    <property type="evidence" value="ECO:0007669"/>
    <property type="project" value="InterPro"/>
</dbReference>
<evidence type="ECO:0000259" key="2">
    <source>
        <dbReference type="Pfam" id="PF04859"/>
    </source>
</evidence>
<evidence type="ECO:0000259" key="3">
    <source>
        <dbReference type="Pfam" id="PF24994"/>
    </source>
</evidence>
<comment type="caution">
    <text evidence="4">The sequence shown here is derived from an EMBL/GenBank/DDBJ whole genome shotgun (WGS) entry which is preliminary data.</text>
</comment>